<protein>
    <submittedName>
        <fullName evidence="3">Methyl-accepting chemotaxis protein III</fullName>
    </submittedName>
</protein>
<evidence type="ECO:0000256" key="1">
    <source>
        <dbReference type="ARBA" id="ARBA00022481"/>
    </source>
</evidence>
<accession>A0A554XPB8</accession>
<dbReference type="AlphaFoldDB" id="A0A554XPB8"/>
<comment type="similarity">
    <text evidence="2">Belongs to the methyl-accepting chemotaxis (MCP) protein family.</text>
</comment>
<dbReference type="GO" id="GO:0005886">
    <property type="term" value="C:plasma membrane"/>
    <property type="evidence" value="ECO:0007669"/>
    <property type="project" value="TreeGrafter"/>
</dbReference>
<dbReference type="SUPFAM" id="SSF58104">
    <property type="entry name" value="Methyl-accepting chemotaxis protein (MCP) signaling domain"/>
    <property type="match status" value="1"/>
</dbReference>
<organism evidence="3 4">
    <name type="scientific">Tepidimonas fonticaldi</name>
    <dbReference type="NCBI Taxonomy" id="1101373"/>
    <lineage>
        <taxon>Bacteria</taxon>
        <taxon>Pseudomonadati</taxon>
        <taxon>Pseudomonadota</taxon>
        <taxon>Betaproteobacteria</taxon>
        <taxon>Burkholderiales</taxon>
        <taxon>Tepidimonas</taxon>
    </lineage>
</organism>
<dbReference type="EMBL" id="VJOO01000004">
    <property type="protein sequence ID" value="TSE37657.1"/>
    <property type="molecule type" value="Genomic_DNA"/>
</dbReference>
<proteinExistence type="inferred from homology"/>
<name>A0A554XPB8_9BURK</name>
<dbReference type="Proteomes" id="UP000316388">
    <property type="component" value="Unassembled WGS sequence"/>
</dbReference>
<dbReference type="PANTHER" id="PTHR43531">
    <property type="entry name" value="PROTEIN ICFG"/>
    <property type="match status" value="1"/>
</dbReference>
<dbReference type="PANTHER" id="PTHR43531:SF14">
    <property type="entry name" value="METHYL-ACCEPTING CHEMOTAXIS PROTEIN I-RELATED"/>
    <property type="match status" value="1"/>
</dbReference>
<dbReference type="GO" id="GO:0006935">
    <property type="term" value="P:chemotaxis"/>
    <property type="evidence" value="ECO:0007669"/>
    <property type="project" value="TreeGrafter"/>
</dbReference>
<reference evidence="3 4" key="1">
    <citation type="submission" date="2019-07" db="EMBL/GenBank/DDBJ databases">
        <title>Tepidimonas fonticaldi AT-A2 draft genome.</title>
        <authorList>
            <person name="Da Costa M.S."/>
            <person name="Froufe H.J.C."/>
            <person name="Egas C."/>
            <person name="Albuquerque L."/>
        </authorList>
    </citation>
    <scope>NUCLEOTIDE SEQUENCE [LARGE SCALE GENOMIC DNA]</scope>
    <source>
        <strain evidence="3 4">AT-A2</strain>
    </source>
</reference>
<dbReference type="Gene3D" id="1.10.287.950">
    <property type="entry name" value="Methyl-accepting chemotaxis protein"/>
    <property type="match status" value="1"/>
</dbReference>
<evidence type="ECO:0000313" key="3">
    <source>
        <dbReference type="EMBL" id="TSE37657.1"/>
    </source>
</evidence>
<keyword evidence="1" id="KW-0488">Methylation</keyword>
<evidence type="ECO:0000313" key="4">
    <source>
        <dbReference type="Proteomes" id="UP000316388"/>
    </source>
</evidence>
<gene>
    <name evidence="3" type="primary">trg_2</name>
    <name evidence="3" type="ORF">Tfont_00653</name>
</gene>
<comment type="caution">
    <text evidence="3">The sequence shown here is derived from an EMBL/GenBank/DDBJ whole genome shotgun (WGS) entry which is preliminary data.</text>
</comment>
<dbReference type="InterPro" id="IPR051310">
    <property type="entry name" value="MCP_chemotaxis"/>
</dbReference>
<dbReference type="GO" id="GO:0004888">
    <property type="term" value="F:transmembrane signaling receptor activity"/>
    <property type="evidence" value="ECO:0007669"/>
    <property type="project" value="TreeGrafter"/>
</dbReference>
<evidence type="ECO:0000256" key="2">
    <source>
        <dbReference type="ARBA" id="ARBA00029447"/>
    </source>
</evidence>
<sequence>MSDAAKTVPAVTRVGLVGLGEVGTILGRALAPQGLRWLGGWDVKLAHADTRDAVLARAQAAGIDQVGAAVGQIDQGTQQNAALVEEIAAAASSLRQQANELVAAVSRFRVS</sequence>